<dbReference type="AlphaFoldDB" id="A0A182MLW3"/>
<accession>A0A182MLW3</accession>
<organism evidence="2 3">
    <name type="scientific">Anopheles culicifacies</name>
    <dbReference type="NCBI Taxonomy" id="139723"/>
    <lineage>
        <taxon>Eukaryota</taxon>
        <taxon>Metazoa</taxon>
        <taxon>Ecdysozoa</taxon>
        <taxon>Arthropoda</taxon>
        <taxon>Hexapoda</taxon>
        <taxon>Insecta</taxon>
        <taxon>Pterygota</taxon>
        <taxon>Neoptera</taxon>
        <taxon>Endopterygota</taxon>
        <taxon>Diptera</taxon>
        <taxon>Nematocera</taxon>
        <taxon>Culicoidea</taxon>
        <taxon>Culicidae</taxon>
        <taxon>Anophelinae</taxon>
        <taxon>Anopheles</taxon>
        <taxon>culicifacies species complex</taxon>
    </lineage>
</organism>
<dbReference type="Proteomes" id="UP000075883">
    <property type="component" value="Unassembled WGS sequence"/>
</dbReference>
<proteinExistence type="predicted"/>
<keyword evidence="3" id="KW-1185">Reference proteome</keyword>
<protein>
    <submittedName>
        <fullName evidence="2">Uncharacterized protein</fullName>
    </submittedName>
</protein>
<dbReference type="EnsemblMetazoa" id="ACUA021396-RA">
    <property type="protein sequence ID" value="ACUA021396-PA"/>
    <property type="gene ID" value="ACUA021396"/>
</dbReference>
<evidence type="ECO:0000256" key="1">
    <source>
        <dbReference type="SAM" id="MobiDB-lite"/>
    </source>
</evidence>
<dbReference type="EMBL" id="AXCM01007789">
    <property type="status" value="NOT_ANNOTATED_CDS"/>
    <property type="molecule type" value="Genomic_DNA"/>
</dbReference>
<evidence type="ECO:0000313" key="2">
    <source>
        <dbReference type="EnsemblMetazoa" id="ACUA021396-PA"/>
    </source>
</evidence>
<sequence>MLHSVARLPLANYLRCCTSTNHLRKVPRTGGLSSSQLGFHTATADCCSFSSSSPLLFHSVPSPPASPQHQPSHPLAATQVR</sequence>
<dbReference type="VEuPathDB" id="VectorBase:ACUA021396"/>
<evidence type="ECO:0000313" key="3">
    <source>
        <dbReference type="Proteomes" id="UP000075883"/>
    </source>
</evidence>
<name>A0A182MLW3_9DIPT</name>
<feature type="region of interest" description="Disordered" evidence="1">
    <location>
        <begin position="59"/>
        <end position="81"/>
    </location>
</feature>
<reference evidence="2" key="2">
    <citation type="submission" date="2020-05" db="UniProtKB">
        <authorList>
            <consortium name="EnsemblMetazoa"/>
        </authorList>
    </citation>
    <scope>IDENTIFICATION</scope>
    <source>
        <strain evidence="2">A-37</strain>
    </source>
</reference>
<reference evidence="3" key="1">
    <citation type="submission" date="2013-09" db="EMBL/GenBank/DDBJ databases">
        <title>The Genome Sequence of Anopheles culicifacies species A.</title>
        <authorList>
            <consortium name="The Broad Institute Genomics Platform"/>
            <person name="Neafsey D.E."/>
            <person name="Besansky N."/>
            <person name="Howell P."/>
            <person name="Walton C."/>
            <person name="Young S.K."/>
            <person name="Zeng Q."/>
            <person name="Gargeya S."/>
            <person name="Fitzgerald M."/>
            <person name="Haas B."/>
            <person name="Abouelleil A."/>
            <person name="Allen A.W."/>
            <person name="Alvarado L."/>
            <person name="Arachchi H.M."/>
            <person name="Berlin A.M."/>
            <person name="Chapman S.B."/>
            <person name="Gainer-Dewar J."/>
            <person name="Goldberg J."/>
            <person name="Griggs A."/>
            <person name="Gujja S."/>
            <person name="Hansen M."/>
            <person name="Howarth C."/>
            <person name="Imamovic A."/>
            <person name="Ireland A."/>
            <person name="Larimer J."/>
            <person name="McCowan C."/>
            <person name="Murphy C."/>
            <person name="Pearson M."/>
            <person name="Poon T.W."/>
            <person name="Priest M."/>
            <person name="Roberts A."/>
            <person name="Saif S."/>
            <person name="Shea T."/>
            <person name="Sisk P."/>
            <person name="Sykes S."/>
            <person name="Wortman J."/>
            <person name="Nusbaum C."/>
            <person name="Birren B."/>
        </authorList>
    </citation>
    <scope>NUCLEOTIDE SEQUENCE [LARGE SCALE GENOMIC DNA]</scope>
    <source>
        <strain evidence="3">A-37</strain>
    </source>
</reference>